<dbReference type="GO" id="GO:0008836">
    <property type="term" value="F:diaminopimelate decarboxylase activity"/>
    <property type="evidence" value="ECO:0007669"/>
    <property type="project" value="TreeGrafter"/>
</dbReference>
<dbReference type="Pfam" id="PF01168">
    <property type="entry name" value="Ala_racemase_N"/>
    <property type="match status" value="1"/>
</dbReference>
<evidence type="ECO:0000256" key="1">
    <source>
        <dbReference type="ARBA" id="ARBA00001933"/>
    </source>
</evidence>
<evidence type="ECO:0000313" key="5">
    <source>
        <dbReference type="EMBL" id="HJH49791.1"/>
    </source>
</evidence>
<organism evidence="5 6">
    <name type="scientific">Merdimonas faecis</name>
    <dbReference type="NCBI Taxonomy" id="1653435"/>
    <lineage>
        <taxon>Bacteria</taxon>
        <taxon>Bacillati</taxon>
        <taxon>Bacillota</taxon>
        <taxon>Clostridia</taxon>
        <taxon>Lachnospirales</taxon>
        <taxon>Lachnospiraceae</taxon>
        <taxon>Merdimonas</taxon>
    </lineage>
</organism>
<comment type="caution">
    <text evidence="5">The sequence shown here is derived from an EMBL/GenBank/DDBJ whole genome shotgun (WGS) entry which is preliminary data.</text>
</comment>
<keyword evidence="3" id="KW-0175">Coiled coil</keyword>
<dbReference type="PANTHER" id="PTHR43727">
    <property type="entry name" value="DIAMINOPIMELATE DECARBOXYLASE"/>
    <property type="match status" value="1"/>
</dbReference>
<reference evidence="5" key="1">
    <citation type="journal article" date="2021" name="PeerJ">
        <title>Extensive microbial diversity within the chicken gut microbiome revealed by metagenomics and culture.</title>
        <authorList>
            <person name="Gilroy R."/>
            <person name="Ravi A."/>
            <person name="Getino M."/>
            <person name="Pursley I."/>
            <person name="Horton D.L."/>
            <person name="Alikhan N.F."/>
            <person name="Baker D."/>
            <person name="Gharbi K."/>
            <person name="Hall N."/>
            <person name="Watson M."/>
            <person name="Adriaenssens E.M."/>
            <person name="Foster-Nyarko E."/>
            <person name="Jarju S."/>
            <person name="Secka A."/>
            <person name="Antonio M."/>
            <person name="Oren A."/>
            <person name="Chaudhuri R.R."/>
            <person name="La Ragione R."/>
            <person name="Hildebrand F."/>
            <person name="Pallen M.J."/>
        </authorList>
    </citation>
    <scope>NUCLEOTIDE SEQUENCE</scope>
    <source>
        <strain evidence="5">USAMLcec4-12693</strain>
    </source>
</reference>
<evidence type="ECO:0000256" key="3">
    <source>
        <dbReference type="SAM" id="Coils"/>
    </source>
</evidence>
<accession>A0A9D2VYB5</accession>
<dbReference type="EC" id="5.1.1.1" evidence="5"/>
<dbReference type="SUPFAM" id="SSF51419">
    <property type="entry name" value="PLP-binding barrel"/>
    <property type="match status" value="1"/>
</dbReference>
<dbReference type="AlphaFoldDB" id="A0A9D2VYB5"/>
<evidence type="ECO:0000313" key="6">
    <source>
        <dbReference type="Proteomes" id="UP000813420"/>
    </source>
</evidence>
<dbReference type="EMBL" id="DYXE01000051">
    <property type="protein sequence ID" value="HJH49791.1"/>
    <property type="molecule type" value="Genomic_DNA"/>
</dbReference>
<dbReference type="InterPro" id="IPR029066">
    <property type="entry name" value="PLP-binding_barrel"/>
</dbReference>
<dbReference type="InterPro" id="IPR009006">
    <property type="entry name" value="Ala_racemase/Decarboxylase_C"/>
</dbReference>
<dbReference type="InterPro" id="IPR001608">
    <property type="entry name" value="Ala_racemase_N"/>
</dbReference>
<name>A0A9D2VYB5_9FIRM</name>
<comment type="cofactor">
    <cofactor evidence="1">
        <name>pyridoxal 5'-phosphate</name>
        <dbReference type="ChEBI" id="CHEBI:597326"/>
    </cofactor>
</comment>
<dbReference type="GO" id="GO:0009089">
    <property type="term" value="P:lysine biosynthetic process via diaminopimelate"/>
    <property type="evidence" value="ECO:0007669"/>
    <property type="project" value="TreeGrafter"/>
</dbReference>
<keyword evidence="2" id="KW-0663">Pyridoxal phosphate</keyword>
<dbReference type="SUPFAM" id="SSF50621">
    <property type="entry name" value="Alanine racemase C-terminal domain-like"/>
    <property type="match status" value="1"/>
</dbReference>
<feature type="coiled-coil region" evidence="3">
    <location>
        <begin position="178"/>
        <end position="205"/>
    </location>
</feature>
<sequence>MKKELLESCAAMYRTPAYIFDTDCFRQTIRNLRDSFGKDVGLCYAMKANPFLADRAEKEADRIEICSMGEFQICREKRIEPKKMLISGVMKSPEDLAEILGYCGEDSLYTVESMRQADYLESWSRQRGKKIRILLRLSSGNQFGMDEDTLIHLLQKIQNHPYLKIQGIHYFSGTQKQIAKTVGELRKLDDLLKRLEKEYGIQLEELEFGPGLAVAYFDGQKDCIREEIRELSRAIGELRWKGKVTLEMGRAMAASCGTYLTTVKDTKQNGGRNYCIVDGGIHQIHYDGQIRGMYSPSLQVLGETNGHRQAEDGEDPAKEWCVCGALCTVNDILVQKIKLRNLKEGSILAFEKTGAYAMTEGMGLFLSHALPRIIFYSKKEGYTLARDSQPTYIWNMERRL</sequence>
<reference evidence="5" key="2">
    <citation type="submission" date="2021-09" db="EMBL/GenBank/DDBJ databases">
        <authorList>
            <person name="Gilroy R."/>
        </authorList>
    </citation>
    <scope>NUCLEOTIDE SEQUENCE</scope>
    <source>
        <strain evidence="5">USAMLcec4-12693</strain>
    </source>
</reference>
<dbReference type="PANTHER" id="PTHR43727:SF2">
    <property type="entry name" value="GROUP IV DECARBOXYLASE"/>
    <property type="match status" value="1"/>
</dbReference>
<dbReference type="GO" id="GO:0008784">
    <property type="term" value="F:alanine racemase activity"/>
    <property type="evidence" value="ECO:0007669"/>
    <property type="project" value="UniProtKB-EC"/>
</dbReference>
<evidence type="ECO:0000256" key="2">
    <source>
        <dbReference type="ARBA" id="ARBA00022898"/>
    </source>
</evidence>
<gene>
    <name evidence="5" type="ORF">K8V39_05940</name>
</gene>
<dbReference type="Gene3D" id="3.20.20.10">
    <property type="entry name" value="Alanine racemase"/>
    <property type="match status" value="1"/>
</dbReference>
<proteinExistence type="predicted"/>
<dbReference type="RefSeq" id="WP_277271938.1">
    <property type="nucleotide sequence ID" value="NZ_DYXE01000051.1"/>
</dbReference>
<dbReference type="Gene3D" id="2.40.37.10">
    <property type="entry name" value="Lyase, Ornithine Decarboxylase, Chain A, domain 1"/>
    <property type="match status" value="1"/>
</dbReference>
<keyword evidence="5" id="KW-0413">Isomerase</keyword>
<dbReference type="Proteomes" id="UP000813420">
    <property type="component" value="Unassembled WGS sequence"/>
</dbReference>
<protein>
    <submittedName>
        <fullName evidence="5">Alanine racemase</fullName>
        <ecNumber evidence="5">5.1.1.1</ecNumber>
    </submittedName>
</protein>
<feature type="domain" description="Alanine racemase N-terminal" evidence="4">
    <location>
        <begin position="21"/>
        <end position="203"/>
    </location>
</feature>
<evidence type="ECO:0000259" key="4">
    <source>
        <dbReference type="Pfam" id="PF01168"/>
    </source>
</evidence>